<reference evidence="1 2" key="1">
    <citation type="journal article" date="2011" name="Proc. Natl. Acad. Sci. U.S.A.">
        <title>Comparative genomics of xylose-fermenting fungi for enhanced biofuel production.</title>
        <authorList>
            <person name="Wohlbach D.J."/>
            <person name="Kuo A."/>
            <person name="Sato T.K."/>
            <person name="Potts K.M."/>
            <person name="Salamov A.A."/>
            <person name="LaButti K.M."/>
            <person name="Sun H."/>
            <person name="Clum A."/>
            <person name="Pangilinan J.L."/>
            <person name="Lindquist E.A."/>
            <person name="Lucas S."/>
            <person name="Lapidus A."/>
            <person name="Jin M."/>
            <person name="Gunawan C."/>
            <person name="Balan V."/>
            <person name="Dale B.E."/>
            <person name="Jeffries T.W."/>
            <person name="Zinkel R."/>
            <person name="Barry K.W."/>
            <person name="Grigoriev I.V."/>
            <person name="Gasch A.P."/>
        </authorList>
    </citation>
    <scope>NUCLEOTIDE SEQUENCE [LARGE SCALE GENOMIC DNA]</scope>
    <source>
        <strain evidence="2">NRRL Y-27907 / 11-Y1</strain>
    </source>
</reference>
<dbReference type="GeneID" id="18872408"/>
<dbReference type="RefSeq" id="XP_007372557.1">
    <property type="nucleotide sequence ID" value="XM_007372495.1"/>
</dbReference>
<dbReference type="AlphaFoldDB" id="G3AG06"/>
<protein>
    <submittedName>
        <fullName evidence="1">Uncharacterized protein</fullName>
    </submittedName>
</protein>
<evidence type="ECO:0000313" key="2">
    <source>
        <dbReference type="Proteomes" id="UP000000709"/>
    </source>
</evidence>
<accession>G3AG06</accession>
<gene>
    <name evidence="1" type="ORF">SPAPADRAFT_58332</name>
</gene>
<dbReference type="KEGG" id="spaa:SPAPADRAFT_58332"/>
<sequence length="82" mass="9300">MPGVPNWGNLLGFENQTSPPLFIDKRFSCAWLQLNFGWGLRLIVASLPSFFSRIILSHYCPLVHAIGHILEEDYQKATADHC</sequence>
<dbReference type="Proteomes" id="UP000000709">
    <property type="component" value="Unassembled WGS sequence"/>
</dbReference>
<organism evidence="2">
    <name type="scientific">Spathaspora passalidarum (strain NRRL Y-27907 / 11-Y1)</name>
    <dbReference type="NCBI Taxonomy" id="619300"/>
    <lineage>
        <taxon>Eukaryota</taxon>
        <taxon>Fungi</taxon>
        <taxon>Dikarya</taxon>
        <taxon>Ascomycota</taxon>
        <taxon>Saccharomycotina</taxon>
        <taxon>Pichiomycetes</taxon>
        <taxon>Debaryomycetaceae</taxon>
        <taxon>Spathaspora</taxon>
    </lineage>
</organism>
<dbReference type="EMBL" id="GL996499">
    <property type="protein sequence ID" value="EGW35145.1"/>
    <property type="molecule type" value="Genomic_DNA"/>
</dbReference>
<evidence type="ECO:0000313" key="1">
    <source>
        <dbReference type="EMBL" id="EGW35145.1"/>
    </source>
</evidence>
<keyword evidence="2" id="KW-1185">Reference proteome</keyword>
<proteinExistence type="predicted"/>
<name>G3AG06_SPAPN</name>
<dbReference type="InParanoid" id="G3AG06"/>
<dbReference type="HOGENOM" id="CLU_2559758_0_0_1"/>